<comment type="caution">
    <text evidence="2">The sequence shown here is derived from an EMBL/GenBank/DDBJ whole genome shotgun (WGS) entry which is preliminary data.</text>
</comment>
<keyword evidence="3" id="KW-1185">Reference proteome</keyword>
<sequence>MAGLCEGGNEPPGSLKASRPRLSDSRKFVKAMMPALNNPSLSSAYLPVYSYRAKLLLSQPRKVEWGVKE</sequence>
<feature type="region of interest" description="Disordered" evidence="1">
    <location>
        <begin position="1"/>
        <end position="21"/>
    </location>
</feature>
<protein>
    <submittedName>
        <fullName evidence="2">Uncharacterized protein</fullName>
    </submittedName>
</protein>
<accession>A0ABQ8SAN2</accession>
<evidence type="ECO:0000313" key="2">
    <source>
        <dbReference type="EMBL" id="KAJ4431126.1"/>
    </source>
</evidence>
<evidence type="ECO:0000313" key="3">
    <source>
        <dbReference type="Proteomes" id="UP001148838"/>
    </source>
</evidence>
<proteinExistence type="predicted"/>
<name>A0ABQ8SAN2_PERAM</name>
<gene>
    <name evidence="2" type="ORF">ANN_19721</name>
</gene>
<dbReference type="EMBL" id="JAJSOF020000031">
    <property type="protein sequence ID" value="KAJ4431126.1"/>
    <property type="molecule type" value="Genomic_DNA"/>
</dbReference>
<dbReference type="Proteomes" id="UP001148838">
    <property type="component" value="Unassembled WGS sequence"/>
</dbReference>
<reference evidence="2 3" key="1">
    <citation type="journal article" date="2022" name="Allergy">
        <title>Genome assembly and annotation of Periplaneta americana reveal a comprehensive cockroach allergen profile.</title>
        <authorList>
            <person name="Wang L."/>
            <person name="Xiong Q."/>
            <person name="Saelim N."/>
            <person name="Wang L."/>
            <person name="Nong W."/>
            <person name="Wan A.T."/>
            <person name="Shi M."/>
            <person name="Liu X."/>
            <person name="Cao Q."/>
            <person name="Hui J.H.L."/>
            <person name="Sookrung N."/>
            <person name="Leung T.F."/>
            <person name="Tungtrongchitr A."/>
            <person name="Tsui S.K.W."/>
        </authorList>
    </citation>
    <scope>NUCLEOTIDE SEQUENCE [LARGE SCALE GENOMIC DNA]</scope>
    <source>
        <strain evidence="2">PWHHKU_190912</strain>
    </source>
</reference>
<organism evidence="2 3">
    <name type="scientific">Periplaneta americana</name>
    <name type="common">American cockroach</name>
    <name type="synonym">Blatta americana</name>
    <dbReference type="NCBI Taxonomy" id="6978"/>
    <lineage>
        <taxon>Eukaryota</taxon>
        <taxon>Metazoa</taxon>
        <taxon>Ecdysozoa</taxon>
        <taxon>Arthropoda</taxon>
        <taxon>Hexapoda</taxon>
        <taxon>Insecta</taxon>
        <taxon>Pterygota</taxon>
        <taxon>Neoptera</taxon>
        <taxon>Polyneoptera</taxon>
        <taxon>Dictyoptera</taxon>
        <taxon>Blattodea</taxon>
        <taxon>Blattoidea</taxon>
        <taxon>Blattidae</taxon>
        <taxon>Blattinae</taxon>
        <taxon>Periplaneta</taxon>
    </lineage>
</organism>
<evidence type="ECO:0000256" key="1">
    <source>
        <dbReference type="SAM" id="MobiDB-lite"/>
    </source>
</evidence>